<name>A0A2T7UM54_9RHOB</name>
<dbReference type="SMART" id="SM01005">
    <property type="entry name" value="Ala_racemase_C"/>
    <property type="match status" value="1"/>
</dbReference>
<evidence type="ECO:0000313" key="9">
    <source>
        <dbReference type="Proteomes" id="UP000244810"/>
    </source>
</evidence>
<dbReference type="Proteomes" id="UP000244810">
    <property type="component" value="Unassembled WGS sequence"/>
</dbReference>
<evidence type="ECO:0000259" key="7">
    <source>
        <dbReference type="SMART" id="SM01005"/>
    </source>
</evidence>
<dbReference type="InterPro" id="IPR029066">
    <property type="entry name" value="PLP-binding_barrel"/>
</dbReference>
<dbReference type="GO" id="GO:0005829">
    <property type="term" value="C:cytosol"/>
    <property type="evidence" value="ECO:0007669"/>
    <property type="project" value="TreeGrafter"/>
</dbReference>
<dbReference type="GO" id="GO:0008784">
    <property type="term" value="F:alanine racemase activity"/>
    <property type="evidence" value="ECO:0007669"/>
    <property type="project" value="UniProtKB-EC"/>
</dbReference>
<dbReference type="EMBL" id="QDDR01000012">
    <property type="protein sequence ID" value="PVE45775.1"/>
    <property type="molecule type" value="Genomic_DNA"/>
</dbReference>
<dbReference type="PRINTS" id="PR00992">
    <property type="entry name" value="ALARACEMASE"/>
</dbReference>
<dbReference type="InterPro" id="IPR011079">
    <property type="entry name" value="Ala_racemase_C"/>
</dbReference>
<evidence type="ECO:0000256" key="5">
    <source>
        <dbReference type="ARBA" id="ARBA00023235"/>
    </source>
</evidence>
<evidence type="ECO:0000256" key="2">
    <source>
        <dbReference type="ARBA" id="ARBA00001933"/>
    </source>
</evidence>
<keyword evidence="4 6" id="KW-0663">Pyridoxal phosphate</keyword>
<keyword evidence="5" id="KW-0413">Isomerase</keyword>
<organism evidence="8 9">
    <name type="scientific">Pararhodobacter aggregans</name>
    <dbReference type="NCBI Taxonomy" id="404875"/>
    <lineage>
        <taxon>Bacteria</taxon>
        <taxon>Pseudomonadati</taxon>
        <taxon>Pseudomonadota</taxon>
        <taxon>Alphaproteobacteria</taxon>
        <taxon>Rhodobacterales</taxon>
        <taxon>Paracoccaceae</taxon>
        <taxon>Pararhodobacter</taxon>
    </lineage>
</organism>
<feature type="domain" description="Alanine racemase C-terminal" evidence="7">
    <location>
        <begin position="235"/>
        <end position="356"/>
    </location>
</feature>
<dbReference type="RefSeq" id="WP_107754262.1">
    <property type="nucleotide sequence ID" value="NZ_QBKF01000012.1"/>
</dbReference>
<dbReference type="InterPro" id="IPR009006">
    <property type="entry name" value="Ala_racemase/Decarboxylase_C"/>
</dbReference>
<dbReference type="InterPro" id="IPR001608">
    <property type="entry name" value="Ala_racemase_N"/>
</dbReference>
<dbReference type="SUPFAM" id="SSF51419">
    <property type="entry name" value="PLP-binding barrel"/>
    <property type="match status" value="1"/>
</dbReference>
<comment type="catalytic activity">
    <reaction evidence="1">
        <text>L-alanine = D-alanine</text>
        <dbReference type="Rhea" id="RHEA:20249"/>
        <dbReference type="ChEBI" id="CHEBI:57416"/>
        <dbReference type="ChEBI" id="CHEBI:57972"/>
        <dbReference type="EC" id="5.1.1.1"/>
    </reaction>
</comment>
<evidence type="ECO:0000256" key="4">
    <source>
        <dbReference type="ARBA" id="ARBA00022898"/>
    </source>
</evidence>
<proteinExistence type="predicted"/>
<dbReference type="GO" id="GO:0030632">
    <property type="term" value="P:D-alanine biosynthetic process"/>
    <property type="evidence" value="ECO:0007669"/>
    <property type="project" value="TreeGrafter"/>
</dbReference>
<dbReference type="SUPFAM" id="SSF50621">
    <property type="entry name" value="Alanine racemase C-terminal domain-like"/>
    <property type="match status" value="1"/>
</dbReference>
<dbReference type="PANTHER" id="PTHR30511:SF0">
    <property type="entry name" value="ALANINE RACEMASE, CATABOLIC-RELATED"/>
    <property type="match status" value="1"/>
</dbReference>
<protein>
    <recommendedName>
        <fullName evidence="3">alanine racemase</fullName>
        <ecNumber evidence="3">5.1.1.1</ecNumber>
    </recommendedName>
</protein>
<evidence type="ECO:0000256" key="3">
    <source>
        <dbReference type="ARBA" id="ARBA00013089"/>
    </source>
</evidence>
<dbReference type="OrthoDB" id="9813814at2"/>
<comment type="caution">
    <text evidence="8">The sequence shown here is derived from an EMBL/GenBank/DDBJ whole genome shotgun (WGS) entry which is preliminary data.</text>
</comment>
<dbReference type="PANTHER" id="PTHR30511">
    <property type="entry name" value="ALANINE RACEMASE"/>
    <property type="match status" value="1"/>
</dbReference>
<dbReference type="InterPro" id="IPR000821">
    <property type="entry name" value="Ala_racemase"/>
</dbReference>
<dbReference type="Gene3D" id="3.20.20.10">
    <property type="entry name" value="Alanine racemase"/>
    <property type="match status" value="1"/>
</dbReference>
<evidence type="ECO:0000313" key="8">
    <source>
        <dbReference type="EMBL" id="PVE45775.1"/>
    </source>
</evidence>
<dbReference type="AlphaFoldDB" id="A0A2T7UM54"/>
<gene>
    <name evidence="8" type="ORF">DDE23_19930</name>
</gene>
<dbReference type="EC" id="5.1.1.1" evidence="3"/>
<evidence type="ECO:0000256" key="6">
    <source>
        <dbReference type="PIRSR" id="PIRSR600821-50"/>
    </source>
</evidence>
<dbReference type="GO" id="GO:0030170">
    <property type="term" value="F:pyridoxal phosphate binding"/>
    <property type="evidence" value="ECO:0007669"/>
    <property type="project" value="TreeGrafter"/>
</dbReference>
<evidence type="ECO:0000256" key="1">
    <source>
        <dbReference type="ARBA" id="ARBA00000316"/>
    </source>
</evidence>
<accession>A0A2T7UM54</accession>
<dbReference type="Pfam" id="PF00842">
    <property type="entry name" value="Ala_racemase_C"/>
    <property type="match status" value="1"/>
</dbReference>
<sequence>MISRPNHVELDPDALRHNLALLRGMLPGDPVIWQVCKGDGYGLGTVRAARMGAACGLGRFCVGTPDEALELRAALPDARILMFPSALPADLPALAAAGILVSVHNRASLEAILMAAPEAGFWLKLDCGLHRYGFAEPELAPVLSALDKGHLQGIAGVYTHFSQSSARGSTEAALAAFDRQLTSIRAACRRAIPGMLAASPLLLARPDLRHEQVDPGRALYGMMQPPGSAAFRPVVRAIRSVLLDSRAVRRAGALGYGAVAGRAPSRVGTIPIGHFDGLPARPPFGQVLIRGQAAPVVARTLLASMVDLSDIADAGDGDPVTLVGQDGGREITLQDLAGALGLSVTDLHFGLVRALRKE</sequence>
<dbReference type="Pfam" id="PF01168">
    <property type="entry name" value="Ala_racemase_N"/>
    <property type="match status" value="1"/>
</dbReference>
<reference evidence="8 9" key="1">
    <citation type="journal article" date="2011" name="Syst. Appl. Microbiol.">
        <title>Defluviimonas denitrificans gen. nov., sp. nov., and Pararhodobacter aggregans gen. nov., sp. nov., non-phototrophic Rhodobacteraceae from the biofilter of a marine aquaculture.</title>
        <authorList>
            <person name="Foesel B.U."/>
            <person name="Drake H.L."/>
            <person name="Schramm A."/>
        </authorList>
    </citation>
    <scope>NUCLEOTIDE SEQUENCE [LARGE SCALE GENOMIC DNA]</scope>
    <source>
        <strain evidence="8 9">D1-19</strain>
    </source>
</reference>
<keyword evidence="9" id="KW-1185">Reference proteome</keyword>
<feature type="modified residue" description="N6-(pyridoxal phosphate)lysine" evidence="6">
    <location>
        <position position="37"/>
    </location>
</feature>
<comment type="cofactor">
    <cofactor evidence="2 6">
        <name>pyridoxal 5'-phosphate</name>
        <dbReference type="ChEBI" id="CHEBI:597326"/>
    </cofactor>
</comment>
<dbReference type="Gene3D" id="2.40.37.10">
    <property type="entry name" value="Lyase, Ornithine Decarboxylase, Chain A, domain 1"/>
    <property type="match status" value="1"/>
</dbReference>